<dbReference type="Pfam" id="PF00534">
    <property type="entry name" value="Glycos_transf_1"/>
    <property type="match status" value="1"/>
</dbReference>
<evidence type="ECO:0000313" key="5">
    <source>
        <dbReference type="Proteomes" id="UP000326659"/>
    </source>
</evidence>
<protein>
    <submittedName>
        <fullName evidence="4">Glycosyltransferase</fullName>
    </submittedName>
</protein>
<dbReference type="InterPro" id="IPR050834">
    <property type="entry name" value="Glycosyltransf_2"/>
</dbReference>
<accession>A0A9X7N2Y1</accession>
<dbReference type="EMBL" id="CP043626">
    <property type="protein sequence ID" value="QEY74129.1"/>
    <property type="molecule type" value="Genomic_DNA"/>
</dbReference>
<dbReference type="PANTHER" id="PTHR43685:SF3">
    <property type="entry name" value="SLR2126 PROTEIN"/>
    <property type="match status" value="1"/>
</dbReference>
<evidence type="ECO:0000259" key="3">
    <source>
        <dbReference type="Pfam" id="PF13439"/>
    </source>
</evidence>
<reference evidence="4 5" key="1">
    <citation type="submission" date="2019-09" db="EMBL/GenBank/DDBJ databases">
        <title>Prosopis cineraria nodule microbiome.</title>
        <authorList>
            <person name="Chaluvadi S.R."/>
            <person name="Ali R."/>
            <person name="Wang X."/>
        </authorList>
    </citation>
    <scope>NUCLEOTIDE SEQUENCE [LARGE SCALE GENOMIC DNA]</scope>
    <source>
        <strain evidence="4 5">BG1</strain>
    </source>
</reference>
<feature type="domain" description="Glycosyl transferase family 1" evidence="1">
    <location>
        <begin position="961"/>
        <end position="1117"/>
    </location>
</feature>
<evidence type="ECO:0000259" key="1">
    <source>
        <dbReference type="Pfam" id="PF00534"/>
    </source>
</evidence>
<dbReference type="AlphaFoldDB" id="A0A9X7N2Y1"/>
<dbReference type="Pfam" id="PF13439">
    <property type="entry name" value="Glyco_transf_4"/>
    <property type="match status" value="1"/>
</dbReference>
<feature type="domain" description="Glycosyltransferase 2-like" evidence="2">
    <location>
        <begin position="139"/>
        <end position="285"/>
    </location>
</feature>
<dbReference type="KEGG" id="pden:F1C79_22385"/>
<keyword evidence="5" id="KW-1185">Reference proteome</keyword>
<dbReference type="GO" id="GO:0016757">
    <property type="term" value="F:glycosyltransferase activity"/>
    <property type="evidence" value="ECO:0007669"/>
    <property type="project" value="InterPro"/>
</dbReference>
<feature type="domain" description="Glycosyltransferase subfamily 4-like N-terminal" evidence="3">
    <location>
        <begin position="788"/>
        <end position="946"/>
    </location>
</feature>
<dbReference type="InterPro" id="IPR001173">
    <property type="entry name" value="Glyco_trans_2-like"/>
</dbReference>
<gene>
    <name evidence="4" type="ORF">F1C79_22385</name>
</gene>
<dbReference type="InterPro" id="IPR029044">
    <property type="entry name" value="Nucleotide-diphossugar_trans"/>
</dbReference>
<proteinExistence type="predicted"/>
<dbReference type="Gene3D" id="3.90.550.10">
    <property type="entry name" value="Spore Coat Polysaccharide Biosynthesis Protein SpsA, Chain A"/>
    <property type="match status" value="1"/>
</dbReference>
<dbReference type="PANTHER" id="PTHR43685">
    <property type="entry name" value="GLYCOSYLTRANSFERASE"/>
    <property type="match status" value="1"/>
</dbReference>
<dbReference type="Pfam" id="PF00535">
    <property type="entry name" value="Glycos_transf_2"/>
    <property type="match status" value="1"/>
</dbReference>
<dbReference type="Gene3D" id="3.40.50.2000">
    <property type="entry name" value="Glycogen Phosphorylase B"/>
    <property type="match status" value="2"/>
</dbReference>
<dbReference type="OrthoDB" id="9816424at2"/>
<sequence>MMMMRFFKSLPDSLGRKLERLKWQSALEKSPLFNAAWYLSQNSDVKAAGINPLSHYLSIGWREMRDPCPEFDGAYYLTRYPDVASLNVPPLVHYWLHGRHEGRHLNPSLDLDWINAEHAQSLSACEDSTSPGNDAPYISVIIPTYNRLRLLPTVIESWRLVNRETPFAYEIIFSDDGSEDGSVEYLEQINDLPIRVLRNDHGGASKARNAAILAAKGERLLIIGDDIFPDAQILNVHARLARTLGKNVATLGVVDWAPDLTVNHLMEHITEIGNEQFSYNRLPDNAFVDFRHFYTCNICIDKDIVVQEKKIFDDRFDQYGFEDIELGYRLSLRGLKIYYTTEAKGDHYHPYIVEGFCKRQICSGRMAVVFRDAHPGVGRILGIDALEAAARQRPGSANAASGKVWQNRLDALVAHCNALEGLIVDGGKASRTLIGGYLSLLYSTLFRAMYEYGVLQRITSSEQQVLPLAMERNFSSAWKDYWQHIERTPADALALNREQMHNLLDAHVARDRSILVDPEQQSAMFQELSLLQGLRTIPAADNNRRMRLQRQAGRALYWLVRDPRYLFRRIQESLQRRAGNAPVQAPSSGQRTQSTFALVLDESHPAANSIRESFTHIMGNEATILSPAEALQAIQREATDNLVLFRPQSGSGMPNRDHLLGAWLAVAENRADLCLISYGLENDGTVTHGNLSDQLVFSAHLLPAVLNGTLGQASFAGKIYRTEPLEKGDWRKSSLNELLCTEVSFNEHNSWFSTKTGTHAQRPYAPAKLPVMEKNRPTVFVFPVFVAVGGVERNTVEIIRKLDSSYDFVVITMERLRQEQGSLAAQFQDAGARLVEMSEITTHSEYLRLLLQLKKWISPDFIWIANGSPWLCDNAQNLRALFHDIPVIDQEVYDVNEGWINRYHEPGIQSFDRFIAINQKIQHKFIEQLNMDREKIDLIYSAVNTQKIIDFKKSDSTPDAVREKLGLPDDRKLFTFVGRLTRQKRPLEFLKLAQLRKDLTDEMYVLVGDGELSSECHAFIARENLSNVKCIPYVANTLELASVTSGLIITSAYEGLPIAMLEVINFGVPVFSTDAGDISVVLEEFAGGQTIAVDASEADRATAFSQWHERLPEYRRNLQAQEADILDRFSSEHIAKQYIDCFYKASQPYLEQNIP</sequence>
<name>A0A9X7N2Y1_PSEDE</name>
<evidence type="ECO:0000259" key="2">
    <source>
        <dbReference type="Pfam" id="PF00535"/>
    </source>
</evidence>
<organism evidence="4 5">
    <name type="scientific">Pseudomonas denitrificans</name>
    <dbReference type="NCBI Taxonomy" id="43306"/>
    <lineage>
        <taxon>Bacteria</taxon>
        <taxon>Pseudomonadati</taxon>
        <taxon>Pseudomonadota</taxon>
        <taxon>Gammaproteobacteria</taxon>
        <taxon>Pseudomonadales</taxon>
        <taxon>Pseudomonadaceae</taxon>
        <taxon>Halopseudomonas</taxon>
    </lineage>
</organism>
<dbReference type="InterPro" id="IPR028098">
    <property type="entry name" value="Glyco_trans_4-like_N"/>
</dbReference>
<dbReference type="InterPro" id="IPR001296">
    <property type="entry name" value="Glyco_trans_1"/>
</dbReference>
<dbReference type="Proteomes" id="UP000326659">
    <property type="component" value="Chromosome"/>
</dbReference>
<dbReference type="SUPFAM" id="SSF53756">
    <property type="entry name" value="UDP-Glycosyltransferase/glycogen phosphorylase"/>
    <property type="match status" value="1"/>
</dbReference>
<dbReference type="SUPFAM" id="SSF53448">
    <property type="entry name" value="Nucleotide-diphospho-sugar transferases"/>
    <property type="match status" value="1"/>
</dbReference>
<evidence type="ECO:0000313" key="4">
    <source>
        <dbReference type="EMBL" id="QEY74129.1"/>
    </source>
</evidence>